<dbReference type="EMBL" id="BSYO01000001">
    <property type="protein sequence ID" value="GMG98535.1"/>
    <property type="molecule type" value="Genomic_DNA"/>
</dbReference>
<gene>
    <name evidence="1" type="ORF">Nepgr_000375</name>
</gene>
<comment type="caution">
    <text evidence="1">The sequence shown here is derived from an EMBL/GenBank/DDBJ whole genome shotgun (WGS) entry which is preliminary data.</text>
</comment>
<keyword evidence="2" id="KW-1185">Reference proteome</keyword>
<sequence>MDNRLYCMHNAWCYFYYAECKARVDVVNLTTCGVSSRVKGTLFAFLTFSVEWFPLANPIASLNKVADGCNYLNLKLEGVVREGIHHRDKTSEVG</sequence>
<evidence type="ECO:0000313" key="2">
    <source>
        <dbReference type="Proteomes" id="UP001279734"/>
    </source>
</evidence>
<evidence type="ECO:0000313" key="1">
    <source>
        <dbReference type="EMBL" id="GMG98535.1"/>
    </source>
</evidence>
<reference evidence="1" key="1">
    <citation type="submission" date="2023-05" db="EMBL/GenBank/DDBJ databases">
        <title>Nepenthes gracilis genome sequencing.</title>
        <authorList>
            <person name="Fukushima K."/>
        </authorList>
    </citation>
    <scope>NUCLEOTIDE SEQUENCE</scope>
    <source>
        <strain evidence="1">SING2019-196</strain>
    </source>
</reference>
<organism evidence="1 2">
    <name type="scientific">Nepenthes gracilis</name>
    <name type="common">Slender pitcher plant</name>
    <dbReference type="NCBI Taxonomy" id="150966"/>
    <lineage>
        <taxon>Eukaryota</taxon>
        <taxon>Viridiplantae</taxon>
        <taxon>Streptophyta</taxon>
        <taxon>Embryophyta</taxon>
        <taxon>Tracheophyta</taxon>
        <taxon>Spermatophyta</taxon>
        <taxon>Magnoliopsida</taxon>
        <taxon>eudicotyledons</taxon>
        <taxon>Gunneridae</taxon>
        <taxon>Pentapetalae</taxon>
        <taxon>Caryophyllales</taxon>
        <taxon>Nepenthaceae</taxon>
        <taxon>Nepenthes</taxon>
    </lineage>
</organism>
<protein>
    <submittedName>
        <fullName evidence="1">Uncharacterized protein</fullName>
    </submittedName>
</protein>
<dbReference type="AlphaFoldDB" id="A0AAD3RWE3"/>
<proteinExistence type="predicted"/>
<accession>A0AAD3RWE3</accession>
<name>A0AAD3RWE3_NEPGR</name>
<dbReference type="Proteomes" id="UP001279734">
    <property type="component" value="Unassembled WGS sequence"/>
</dbReference>